<feature type="region of interest" description="Disordered" evidence="2">
    <location>
        <begin position="60"/>
        <end position="79"/>
    </location>
</feature>
<comment type="caution">
    <text evidence="3">The sequence shown here is derived from an EMBL/GenBank/DDBJ whole genome shotgun (WGS) entry which is preliminary data.</text>
</comment>
<evidence type="ECO:0000313" key="3">
    <source>
        <dbReference type="EMBL" id="SMP65240.1"/>
    </source>
</evidence>
<gene>
    <name evidence="3" type="ORF">SAMN06265222_10913</name>
</gene>
<keyword evidence="4" id="KW-1185">Reference proteome</keyword>
<protein>
    <submittedName>
        <fullName evidence="3">SlyX protein</fullName>
    </submittedName>
</protein>
<dbReference type="PANTHER" id="PTHR36508">
    <property type="entry name" value="PROTEIN SLYX"/>
    <property type="match status" value="1"/>
</dbReference>
<evidence type="ECO:0000256" key="2">
    <source>
        <dbReference type="SAM" id="MobiDB-lite"/>
    </source>
</evidence>
<dbReference type="EMBL" id="FXUG01000009">
    <property type="protein sequence ID" value="SMP65240.1"/>
    <property type="molecule type" value="Genomic_DNA"/>
</dbReference>
<dbReference type="RefSeq" id="WP_283433605.1">
    <property type="nucleotide sequence ID" value="NZ_CAWLDM010000001.1"/>
</dbReference>
<dbReference type="PANTHER" id="PTHR36508:SF1">
    <property type="entry name" value="PROTEIN SLYX"/>
    <property type="match status" value="1"/>
</dbReference>
<accession>A0ABY1QA71</accession>
<evidence type="ECO:0000313" key="4">
    <source>
        <dbReference type="Proteomes" id="UP001158067"/>
    </source>
</evidence>
<dbReference type="Proteomes" id="UP001158067">
    <property type="component" value="Unassembled WGS sequence"/>
</dbReference>
<name>A0ABY1QA71_9BACT</name>
<sequence>MSSPSTPSTQPIEDRVTKLEIQLAHTERICEQLNEVVTQLSRDAQERDRLLKRIVEQLKDVKNKMDESGTAEDEKPPHY</sequence>
<proteinExistence type="predicted"/>
<dbReference type="Pfam" id="PF04102">
    <property type="entry name" value="SlyX"/>
    <property type="match status" value="1"/>
</dbReference>
<evidence type="ECO:0000256" key="1">
    <source>
        <dbReference type="SAM" id="Coils"/>
    </source>
</evidence>
<reference evidence="3 4" key="1">
    <citation type="submission" date="2017-05" db="EMBL/GenBank/DDBJ databases">
        <authorList>
            <person name="Varghese N."/>
            <person name="Submissions S."/>
        </authorList>
    </citation>
    <scope>NUCLEOTIDE SEQUENCE [LARGE SCALE GENOMIC DNA]</scope>
    <source>
        <strain evidence="3 4">DSM 25457</strain>
    </source>
</reference>
<dbReference type="Gene3D" id="1.20.5.300">
    <property type="match status" value="1"/>
</dbReference>
<organism evidence="3 4">
    <name type="scientific">Neorhodopirellula lusitana</name>
    <dbReference type="NCBI Taxonomy" id="445327"/>
    <lineage>
        <taxon>Bacteria</taxon>
        <taxon>Pseudomonadati</taxon>
        <taxon>Planctomycetota</taxon>
        <taxon>Planctomycetia</taxon>
        <taxon>Pirellulales</taxon>
        <taxon>Pirellulaceae</taxon>
        <taxon>Neorhodopirellula</taxon>
    </lineage>
</organism>
<dbReference type="InterPro" id="IPR007236">
    <property type="entry name" value="SlyX"/>
</dbReference>
<feature type="coiled-coil region" evidence="1">
    <location>
        <begin position="16"/>
        <end position="43"/>
    </location>
</feature>
<keyword evidence="1" id="KW-0175">Coiled coil</keyword>